<organism evidence="1 2">
    <name type="scientific">Trichosporon asahii var. asahii (strain CBS 8904)</name>
    <name type="common">Yeast</name>
    <dbReference type="NCBI Taxonomy" id="1220162"/>
    <lineage>
        <taxon>Eukaryota</taxon>
        <taxon>Fungi</taxon>
        <taxon>Dikarya</taxon>
        <taxon>Basidiomycota</taxon>
        <taxon>Agaricomycotina</taxon>
        <taxon>Tremellomycetes</taxon>
        <taxon>Trichosporonales</taxon>
        <taxon>Trichosporonaceae</taxon>
        <taxon>Trichosporon</taxon>
    </lineage>
</organism>
<dbReference type="HOGENOM" id="CLU_931223_0_0_1"/>
<proteinExistence type="predicted"/>
<comment type="caution">
    <text evidence="1">The sequence shown here is derived from an EMBL/GenBank/DDBJ whole genome shotgun (WGS) entry which is preliminary data.</text>
</comment>
<reference evidence="1 2" key="1">
    <citation type="journal article" date="2012" name="Eukaryot. Cell">
        <title>Genome sequence of the Trichosporon asahii environmental strain CBS 8904.</title>
        <authorList>
            <person name="Yang R.Y."/>
            <person name="Li H.T."/>
            <person name="Zhu H."/>
            <person name="Zhou G.P."/>
            <person name="Wang M."/>
            <person name="Wang L."/>
        </authorList>
    </citation>
    <scope>NUCLEOTIDE SEQUENCE [LARGE SCALE GENOMIC DNA]</scope>
    <source>
        <strain evidence="1 2">CBS 8904</strain>
    </source>
</reference>
<accession>K1W9R0</accession>
<gene>
    <name evidence="1" type="ORF">A1Q2_00279</name>
</gene>
<evidence type="ECO:0000313" key="1">
    <source>
        <dbReference type="EMBL" id="EKD05518.1"/>
    </source>
</evidence>
<evidence type="ECO:0000313" key="2">
    <source>
        <dbReference type="Proteomes" id="UP000006757"/>
    </source>
</evidence>
<keyword evidence="2" id="KW-1185">Reference proteome</keyword>
<name>K1W9R0_TRIAC</name>
<dbReference type="EMBL" id="AMBO01000091">
    <property type="protein sequence ID" value="EKD05518.1"/>
    <property type="molecule type" value="Genomic_DNA"/>
</dbReference>
<protein>
    <submittedName>
        <fullName evidence="1">Uncharacterized protein</fullName>
    </submittedName>
</protein>
<sequence>MLMTLQLRLHPIFVRRAAEAQCAIFTATGVQVSLDDNDVAWPAAATRSDWTMYPWDIGEFYGTVTIEIDEIDARCILALYVNLHCGGPLVDVLTPHPGSSSETPFRVCVVTSDECAPGRRERRKRWERAVPTPRQLYDELARWTTPLKVHLGRYRVEVDIQSDDSTFSDPDWDVNSADDYVYGWNASVVFQSEAEYWIARLGSGGRICGWKVLWKKRLNDDSEIEFDLDVDSENARGLTEVHGLESLEEGDPEIPSTDTPNSTLADELHLLRLDSFSPRGSDDELEAAYVIVNAPDREG</sequence>
<dbReference type="Proteomes" id="UP000006757">
    <property type="component" value="Unassembled WGS sequence"/>
</dbReference>
<dbReference type="InParanoid" id="K1W9R0"/>
<dbReference type="AlphaFoldDB" id="K1W9R0"/>